<feature type="region of interest" description="Disordered" evidence="1">
    <location>
        <begin position="61"/>
        <end position="102"/>
    </location>
</feature>
<sequence>MSSTLQLGNGSSAMACTFSHTMASFVSNFMVTPVITVLYRGRGRQVSTKPNVITRNDLLRTAEMNDIHASRRSSYSSDGSNARRESHRKHRRSKRPQATAQI</sequence>
<accession>G8ZTB2</accession>
<dbReference type="RefSeq" id="XP_003681067.1">
    <property type="nucleotide sequence ID" value="XM_003681019.1"/>
</dbReference>
<keyword evidence="2" id="KW-0472">Membrane</keyword>
<dbReference type="InParanoid" id="G8ZTB2"/>
<keyword evidence="4" id="KW-1185">Reference proteome</keyword>
<protein>
    <submittedName>
        <fullName evidence="3">Uncharacterized protein</fullName>
    </submittedName>
</protein>
<dbReference type="EMBL" id="HE616745">
    <property type="protein sequence ID" value="CCE91856.1"/>
    <property type="molecule type" value="Genomic_DNA"/>
</dbReference>
<dbReference type="Proteomes" id="UP000005627">
    <property type="component" value="Chromosome 4"/>
</dbReference>
<evidence type="ECO:0000313" key="3">
    <source>
        <dbReference type="EMBL" id="CCE91856.1"/>
    </source>
</evidence>
<keyword evidence="2" id="KW-1133">Transmembrane helix</keyword>
<dbReference type="KEGG" id="tdl:TDEL_0D02720"/>
<organism evidence="3 4">
    <name type="scientific">Torulaspora delbrueckii</name>
    <name type="common">Yeast</name>
    <name type="synonym">Candida colliculosa</name>
    <dbReference type="NCBI Taxonomy" id="4950"/>
    <lineage>
        <taxon>Eukaryota</taxon>
        <taxon>Fungi</taxon>
        <taxon>Dikarya</taxon>
        <taxon>Ascomycota</taxon>
        <taxon>Saccharomycotina</taxon>
        <taxon>Saccharomycetes</taxon>
        <taxon>Saccharomycetales</taxon>
        <taxon>Saccharomycetaceae</taxon>
        <taxon>Torulaspora</taxon>
    </lineage>
</organism>
<feature type="compositionally biased region" description="Basic residues" evidence="1">
    <location>
        <begin position="85"/>
        <end position="95"/>
    </location>
</feature>
<feature type="transmembrane region" description="Helical" evidence="2">
    <location>
        <begin position="20"/>
        <end position="39"/>
    </location>
</feature>
<dbReference type="AlphaFoldDB" id="G8ZTB2"/>
<evidence type="ECO:0000256" key="2">
    <source>
        <dbReference type="SAM" id="Phobius"/>
    </source>
</evidence>
<proteinExistence type="predicted"/>
<dbReference type="OrthoDB" id="4069406at2759"/>
<evidence type="ECO:0000313" key="4">
    <source>
        <dbReference type="Proteomes" id="UP000005627"/>
    </source>
</evidence>
<dbReference type="GeneID" id="11502291"/>
<keyword evidence="2" id="KW-0812">Transmembrane</keyword>
<name>G8ZTB2_TORDE</name>
<reference evidence="3 4" key="1">
    <citation type="journal article" date="2011" name="Proc. Natl. Acad. Sci. U.S.A.">
        <title>Evolutionary erosion of yeast sex chromosomes by mating-type switching accidents.</title>
        <authorList>
            <person name="Gordon J.L."/>
            <person name="Armisen D."/>
            <person name="Proux-Wera E."/>
            <person name="Oheigeartaigh S.S."/>
            <person name="Byrne K.P."/>
            <person name="Wolfe K.H."/>
        </authorList>
    </citation>
    <scope>NUCLEOTIDE SEQUENCE [LARGE SCALE GENOMIC DNA]</scope>
    <source>
        <strain evidence="4">ATCC 10662 / CBS 1146 / NBRC 0425 / NCYC 2629 / NRRL Y-866</strain>
    </source>
</reference>
<evidence type="ECO:0000256" key="1">
    <source>
        <dbReference type="SAM" id="MobiDB-lite"/>
    </source>
</evidence>
<dbReference type="HOGENOM" id="CLU_2279408_0_0_1"/>
<gene>
    <name evidence="3" type="primary">TDEL0D02720</name>
    <name evidence="3" type="ORF">TDEL_0D02720</name>
</gene>